<comment type="caution">
    <text evidence="2">The sequence shown here is derived from an EMBL/GenBank/DDBJ whole genome shotgun (WGS) entry which is preliminary data.</text>
</comment>
<feature type="transmembrane region" description="Helical" evidence="1">
    <location>
        <begin position="171"/>
        <end position="196"/>
    </location>
</feature>
<feature type="transmembrane region" description="Helical" evidence="1">
    <location>
        <begin position="138"/>
        <end position="159"/>
    </location>
</feature>
<dbReference type="EMBL" id="JAEHJZ010000007">
    <property type="protein sequence ID" value="MBJ7879963.1"/>
    <property type="molecule type" value="Genomic_DNA"/>
</dbReference>
<evidence type="ECO:0000313" key="2">
    <source>
        <dbReference type="EMBL" id="MBJ7879963.1"/>
    </source>
</evidence>
<feature type="transmembrane region" description="Helical" evidence="1">
    <location>
        <begin position="208"/>
        <end position="229"/>
    </location>
</feature>
<dbReference type="Proteomes" id="UP000662373">
    <property type="component" value="Unassembled WGS sequence"/>
</dbReference>
<evidence type="ECO:0000256" key="1">
    <source>
        <dbReference type="SAM" id="Phobius"/>
    </source>
</evidence>
<keyword evidence="1" id="KW-0472">Membrane</keyword>
<feature type="transmembrane region" description="Helical" evidence="1">
    <location>
        <begin position="77"/>
        <end position="96"/>
    </location>
</feature>
<sequence length="234" mass="27944">MDEFLRQNYNTLTHSVEVLGAATGIICFNKYKKTGVKYFILFLIYATIVDYFGSYPVFLKRLNRFELIENSIFEKNYLYFTVFWGIGSALFYTFFYRKILNNKGRKRFLRYAAILFLIGAGCHIFFNLHSSSSEYRIIIFVFGSLLILLSVCFYFIEILESDKVLTFYKSIYFWISSVILIWFLITTPLLFYEIYFSTADWNFVFLKWQIYLAANMFMYLSFTFALLWCKPENA</sequence>
<keyword evidence="1" id="KW-1133">Transmembrane helix</keyword>
<accession>A0A934KSL6</accession>
<dbReference type="AlphaFoldDB" id="A0A934KSL6"/>
<keyword evidence="3" id="KW-1185">Reference proteome</keyword>
<evidence type="ECO:0000313" key="3">
    <source>
        <dbReference type="Proteomes" id="UP000662373"/>
    </source>
</evidence>
<name>A0A934KSL6_9FLAO</name>
<dbReference type="RefSeq" id="WP_199597547.1">
    <property type="nucleotide sequence ID" value="NZ_JAEHJZ010000007.1"/>
</dbReference>
<feature type="transmembrane region" description="Helical" evidence="1">
    <location>
        <begin position="38"/>
        <end position="57"/>
    </location>
</feature>
<protein>
    <submittedName>
        <fullName evidence="2">Uncharacterized protein</fullName>
    </submittedName>
</protein>
<organism evidence="2 3">
    <name type="scientific">Gelidibacter salicanalis</name>
    <dbReference type="NCBI Taxonomy" id="291193"/>
    <lineage>
        <taxon>Bacteria</taxon>
        <taxon>Pseudomonadati</taxon>
        <taxon>Bacteroidota</taxon>
        <taxon>Flavobacteriia</taxon>
        <taxon>Flavobacteriales</taxon>
        <taxon>Flavobacteriaceae</taxon>
        <taxon>Gelidibacter</taxon>
    </lineage>
</organism>
<feature type="transmembrane region" description="Helical" evidence="1">
    <location>
        <begin position="108"/>
        <end position="126"/>
    </location>
</feature>
<gene>
    <name evidence="2" type="ORF">JEM65_04730</name>
</gene>
<reference evidence="2 3" key="1">
    <citation type="submission" date="2020-09" db="EMBL/GenBank/DDBJ databases">
        <title>Draft genome of Gelidibacter salicanalis PAMC21136.</title>
        <authorList>
            <person name="Park H."/>
        </authorList>
    </citation>
    <scope>NUCLEOTIDE SEQUENCE [LARGE SCALE GENOMIC DNA]</scope>
    <source>
        <strain evidence="2 3">PAMC21136</strain>
    </source>
</reference>
<proteinExistence type="predicted"/>
<keyword evidence="1" id="KW-0812">Transmembrane</keyword>